<accession>A0A0K6GDC0</accession>
<dbReference type="Proteomes" id="UP000044841">
    <property type="component" value="Unassembled WGS sequence"/>
</dbReference>
<sequence>MTEVSIEEEIYCNIFHDPKFFEHFLSGPSAKLDAVLKYCRKTGVYAQRTNSWNSTRKVTRGSSSEPPLLKLLNTIVRGTRAVNPPSPNISLSGPELFADWLADDIQTGIEKHQLPNYLLFDSIARDWLGVRTAVRIMSRPGHRKMGMAHLATYAKAMFSHQPHRRHIYHLMVCGTEATFVRFDRAGILYSSAIDLCKDTGTFIRALASLMMLNRVDEGFDPLFSVKLDASNLAVYYLDLPADAIPSQSNSDDDESPKRKFKVTEFLRHNTDIVGSATSVLVLREVLEPTKRSIKPLPKRGKGRRKQIEAAPVEEQLGDTEYVLKIVWRDPRECNESELYKKTDGMYGIGQYTWASDASRPCTCAEPTEECTTCVVEVGHIPGLEVCNVLNDLVFTKEECDSDGDDEEGPDLDTSEYHRATRKRPNLICSYILLSSIGVPLRKARTPQQYMGAVLDAVLGYWRIFNLGYIHRDISDGNIMILQPDQAFTRREWKEPVTELSDIEDEDIRNSEQKLREVVASLNRDPIGMLLDFNLCVEHSGKEPVESKSEIEFHGSRKRMSGIFDVGSRKRQRPNITKCYAYRESSEPLSDSEAEAPVIEYRTGTIPFMATGVLGSTFSKPYRHSYLDDLESFFWLIYTGAVYHVDRGQDSNIYQQREFESLINPDMTTAAKHKVQLVDRIDRMLSSLDRYDNSWAKSHTFRHVLSELRDFFRDVWNKEDPGMTPVEAFTRVTDILLDVAQ</sequence>
<evidence type="ECO:0000259" key="1">
    <source>
        <dbReference type="Pfam" id="PF17667"/>
    </source>
</evidence>
<name>A0A0K6GDC0_9AGAM</name>
<dbReference type="PANTHER" id="PTHR38248">
    <property type="entry name" value="FUNK1 6"/>
    <property type="match status" value="1"/>
</dbReference>
<keyword evidence="3" id="KW-1185">Reference proteome</keyword>
<feature type="domain" description="Fungal-type protein kinase" evidence="1">
    <location>
        <begin position="317"/>
        <end position="490"/>
    </location>
</feature>
<feature type="domain" description="Fungal-type protein kinase" evidence="1">
    <location>
        <begin position="126"/>
        <end position="279"/>
    </location>
</feature>
<evidence type="ECO:0000313" key="2">
    <source>
        <dbReference type="EMBL" id="CUA76394.1"/>
    </source>
</evidence>
<dbReference type="Pfam" id="PF17667">
    <property type="entry name" value="Pkinase_fungal"/>
    <property type="match status" value="3"/>
</dbReference>
<dbReference type="InterPro" id="IPR011009">
    <property type="entry name" value="Kinase-like_dom_sf"/>
</dbReference>
<dbReference type="PANTHER" id="PTHR38248:SF2">
    <property type="entry name" value="FUNK1 11"/>
    <property type="match status" value="1"/>
</dbReference>
<gene>
    <name evidence="2" type="ORF">RSOLAG22IIIB_06258</name>
</gene>
<proteinExistence type="predicted"/>
<evidence type="ECO:0000313" key="3">
    <source>
        <dbReference type="Proteomes" id="UP000044841"/>
    </source>
</evidence>
<dbReference type="InterPro" id="IPR040976">
    <property type="entry name" value="Pkinase_fungal"/>
</dbReference>
<organism evidence="2 3">
    <name type="scientific">Rhizoctonia solani</name>
    <dbReference type="NCBI Taxonomy" id="456999"/>
    <lineage>
        <taxon>Eukaryota</taxon>
        <taxon>Fungi</taxon>
        <taxon>Dikarya</taxon>
        <taxon>Basidiomycota</taxon>
        <taxon>Agaricomycotina</taxon>
        <taxon>Agaricomycetes</taxon>
        <taxon>Cantharellales</taxon>
        <taxon>Ceratobasidiaceae</taxon>
        <taxon>Rhizoctonia</taxon>
    </lineage>
</organism>
<dbReference type="SUPFAM" id="SSF56112">
    <property type="entry name" value="Protein kinase-like (PK-like)"/>
    <property type="match status" value="1"/>
</dbReference>
<reference evidence="2 3" key="1">
    <citation type="submission" date="2015-07" db="EMBL/GenBank/DDBJ databases">
        <authorList>
            <person name="Noorani M."/>
        </authorList>
    </citation>
    <scope>NUCLEOTIDE SEQUENCE [LARGE SCALE GENOMIC DNA]</scope>
    <source>
        <strain evidence="2">BBA 69670</strain>
    </source>
</reference>
<dbReference type="AlphaFoldDB" id="A0A0K6GDC0"/>
<dbReference type="EMBL" id="CYGV01001678">
    <property type="protein sequence ID" value="CUA76394.1"/>
    <property type="molecule type" value="Genomic_DNA"/>
</dbReference>
<feature type="domain" description="Fungal-type protein kinase" evidence="1">
    <location>
        <begin position="595"/>
        <end position="636"/>
    </location>
</feature>
<protein>
    <recommendedName>
        <fullName evidence="1">Fungal-type protein kinase domain-containing protein</fullName>
    </recommendedName>
</protein>